<feature type="compositionally biased region" description="Polar residues" evidence="2">
    <location>
        <begin position="331"/>
        <end position="341"/>
    </location>
</feature>
<dbReference type="OrthoDB" id="5791190at2759"/>
<dbReference type="Gene3D" id="3.90.70.80">
    <property type="match status" value="1"/>
</dbReference>
<sequence length="1032" mass="116566">MTQVTNQCHSGSSSGNGQTQCSSCDRHCGADVEPTLMQSWEDLSFLCRRCTHTRNGKGAYDFEAALYRMQEAHEISREDVAETARRERLLLENYKVALPDRIEFDHESLPGTPDEVSIHILDAMEPIVLMDHCPVFVRGDGNCLYRAVSRALYGDEKKHLHIRLLTCLEMIKFPEFYDANSPNYKNLIGSDVFGKPIYFRLLADALTPQEWGETIHVYAISSALHLPIETFCPHINRPHMVSAPLCRKVCGRDVDTTQDAAFTLMWTMTYEPPDYRDGFKPNHFCVLHMTEPSLANFIDLTDADHSTFAKVSRSSVHTDSEDSRLSDSEWQKLTSGRGTVRSSRKTHHTGARKSPGWSPVQTDSEGSRLSDIEWPKLTSGRGTVASCSKPRHDSRERYSRSPGPSASSSSEASPVSSPSRSREPSPSMHHLTTDALDTVDPPAVSPTDVASACIDATENGNARREVDFLPLEEVVRKLLDRDIEPRESVPRGIKQNVSYIVDNSQNIAKRSGNNRSEFHDDCGSWSSKANSTPKTLYIREDSGRLRTVYRKNGQICTKRHENKKATFVPLVPQPQPESVLEIFRNYAKLRKSDSYERKITWIGNSDRQIACVEYKGKYPGVASHGNSKSNSRGYIRTKGSVMEKIREGVKTAPPKSVYKNLVLENPIHDSPRNSQQVQNIKYLEKKKDQQIAGPRGNFADHLQHIVNTINDHPFVQSVIYAKQHEPVIILYIKNQINDIKRFCCSGNLAHAAVLCVDKTFNLSDVHVTATVFKNLSIISRKTDEHPLFIGPMFLHGNSDFLTYSAFFSHLASQLEFAKAPCSPIIGSDDENAMRKAIRVAFPRGKNITCSRHLRNNVKDRLQNKIGLDKQDRQKIVKAMFGAPVDKVKGIASATDIVEFERRVQDARALISTKAASFSDHFENNILPVMKNNFEVQNHPTFPVSEIPWTNNNCESINHQLKLATEWKPRPLIDIMEILFKEVQLQYEEVKRAFVDIGDYELAPEYKKKFRKSLERVGGHVIRESNPTHEPVP</sequence>
<dbReference type="Pfam" id="PF02338">
    <property type="entry name" value="OTU"/>
    <property type="match status" value="1"/>
</dbReference>
<dbReference type="InterPro" id="IPR003323">
    <property type="entry name" value="OTU_dom"/>
</dbReference>
<dbReference type="GeneID" id="118404294"/>
<feature type="compositionally biased region" description="Basic and acidic residues" evidence="2">
    <location>
        <begin position="390"/>
        <end position="399"/>
    </location>
</feature>
<proteinExistence type="predicted"/>
<name>A0A9J7KEM8_BRAFL</name>
<feature type="domain" description="OTU" evidence="3">
    <location>
        <begin position="132"/>
        <end position="290"/>
    </location>
</feature>
<dbReference type="RefSeq" id="XP_035659254.1">
    <property type="nucleotide sequence ID" value="XM_035803361.1"/>
</dbReference>
<keyword evidence="4" id="KW-1185">Reference proteome</keyword>
<protein>
    <submittedName>
        <fullName evidence="5">Uncharacterized protein LOC118404294</fullName>
    </submittedName>
</protein>
<dbReference type="OMA" id="CESINHQ"/>
<evidence type="ECO:0000313" key="5">
    <source>
        <dbReference type="RefSeq" id="XP_035659254.1"/>
    </source>
</evidence>
<evidence type="ECO:0000259" key="3">
    <source>
        <dbReference type="PROSITE" id="PS50802"/>
    </source>
</evidence>
<reference evidence="4" key="1">
    <citation type="journal article" date="2020" name="Nat. Ecol. Evol.">
        <title>Deeply conserved synteny resolves early events in vertebrate evolution.</title>
        <authorList>
            <person name="Simakov O."/>
            <person name="Marletaz F."/>
            <person name="Yue J.X."/>
            <person name="O'Connell B."/>
            <person name="Jenkins J."/>
            <person name="Brandt A."/>
            <person name="Calef R."/>
            <person name="Tung C.H."/>
            <person name="Huang T.K."/>
            <person name="Schmutz J."/>
            <person name="Satoh N."/>
            <person name="Yu J.K."/>
            <person name="Putnam N.H."/>
            <person name="Green R.E."/>
            <person name="Rokhsar D.S."/>
        </authorList>
    </citation>
    <scope>NUCLEOTIDE SEQUENCE [LARGE SCALE GENOMIC DNA]</scope>
    <source>
        <strain evidence="4">S238N-H82</strain>
    </source>
</reference>
<dbReference type="InterPro" id="IPR047273">
    <property type="entry name" value="VRTN_OTU_dom"/>
</dbReference>
<feature type="compositionally biased region" description="Low complexity" evidence="2">
    <location>
        <begin position="400"/>
        <end position="427"/>
    </location>
</feature>
<feature type="compositionally biased region" description="Basic residues" evidence="2">
    <location>
        <begin position="342"/>
        <end position="351"/>
    </location>
</feature>
<dbReference type="PROSITE" id="PS50802">
    <property type="entry name" value="OTU"/>
    <property type="match status" value="1"/>
</dbReference>
<accession>A0A9J7KEM8</accession>
<gene>
    <name evidence="5" type="primary">LOC118404294</name>
</gene>
<dbReference type="PANTHER" id="PTHR12419">
    <property type="entry name" value="OTU DOMAIN CONTAINING PROTEIN"/>
    <property type="match status" value="1"/>
</dbReference>
<dbReference type="AlphaFoldDB" id="A0A9J7KEM8"/>
<feature type="compositionally biased region" description="Basic and acidic residues" evidence="2">
    <location>
        <begin position="316"/>
        <end position="330"/>
    </location>
</feature>
<evidence type="ECO:0000256" key="1">
    <source>
        <dbReference type="ARBA" id="ARBA00022807"/>
    </source>
</evidence>
<evidence type="ECO:0000256" key="2">
    <source>
        <dbReference type="SAM" id="MobiDB-lite"/>
    </source>
</evidence>
<evidence type="ECO:0000313" key="4">
    <source>
        <dbReference type="Proteomes" id="UP000001554"/>
    </source>
</evidence>
<dbReference type="KEGG" id="bfo:118404294"/>
<keyword evidence="1" id="KW-0645">Protease</keyword>
<feature type="compositionally biased region" description="Basic and acidic residues" evidence="2">
    <location>
        <begin position="365"/>
        <end position="374"/>
    </location>
</feature>
<dbReference type="GO" id="GO:0008234">
    <property type="term" value="F:cysteine-type peptidase activity"/>
    <property type="evidence" value="ECO:0007669"/>
    <property type="project" value="UniProtKB-KW"/>
</dbReference>
<feature type="region of interest" description="Disordered" evidence="2">
    <location>
        <begin position="313"/>
        <end position="444"/>
    </location>
</feature>
<keyword evidence="1" id="KW-0788">Thiol protease</keyword>
<dbReference type="InterPro" id="IPR038765">
    <property type="entry name" value="Papain-like_cys_pep_sf"/>
</dbReference>
<dbReference type="CDD" id="cd22791">
    <property type="entry name" value="OTU_VRTN"/>
    <property type="match status" value="1"/>
</dbReference>
<dbReference type="InterPro" id="IPR050704">
    <property type="entry name" value="Peptidase_C85-like"/>
</dbReference>
<dbReference type="SUPFAM" id="SSF54001">
    <property type="entry name" value="Cysteine proteinases"/>
    <property type="match status" value="1"/>
</dbReference>
<keyword evidence="1" id="KW-0378">Hydrolase</keyword>
<dbReference type="Proteomes" id="UP000001554">
    <property type="component" value="Chromosome 17"/>
</dbReference>
<organism evidence="4 5">
    <name type="scientific">Branchiostoma floridae</name>
    <name type="common">Florida lancelet</name>
    <name type="synonym">Amphioxus</name>
    <dbReference type="NCBI Taxonomy" id="7739"/>
    <lineage>
        <taxon>Eukaryota</taxon>
        <taxon>Metazoa</taxon>
        <taxon>Chordata</taxon>
        <taxon>Cephalochordata</taxon>
        <taxon>Leptocardii</taxon>
        <taxon>Amphioxiformes</taxon>
        <taxon>Branchiostomatidae</taxon>
        <taxon>Branchiostoma</taxon>
    </lineage>
</organism>
<reference evidence="5" key="2">
    <citation type="submission" date="2025-08" db="UniProtKB">
        <authorList>
            <consortium name="RefSeq"/>
        </authorList>
    </citation>
    <scope>IDENTIFICATION</scope>
    <source>
        <strain evidence="5">S238N-H82</strain>
        <tissue evidence="5">Testes</tissue>
    </source>
</reference>